<name>A0A6V7Q831_ANACO</name>
<dbReference type="EMBL" id="LR862133">
    <property type="protein sequence ID" value="CAD1839006.1"/>
    <property type="molecule type" value="Genomic_DNA"/>
</dbReference>
<feature type="region of interest" description="Disordered" evidence="1">
    <location>
        <begin position="1"/>
        <end position="36"/>
    </location>
</feature>
<dbReference type="GO" id="GO:0000724">
    <property type="term" value="P:double-strand break repair via homologous recombination"/>
    <property type="evidence" value="ECO:0007669"/>
    <property type="project" value="InterPro"/>
</dbReference>
<gene>
    <name evidence="2" type="ORF">CB5_LOCUS22217</name>
</gene>
<organism evidence="2">
    <name type="scientific">Ananas comosus var. bracteatus</name>
    <name type="common">red pineapple</name>
    <dbReference type="NCBI Taxonomy" id="296719"/>
    <lineage>
        <taxon>Eukaryota</taxon>
        <taxon>Viridiplantae</taxon>
        <taxon>Streptophyta</taxon>
        <taxon>Embryophyta</taxon>
        <taxon>Tracheophyta</taxon>
        <taxon>Spermatophyta</taxon>
        <taxon>Magnoliopsida</taxon>
        <taxon>Liliopsida</taxon>
        <taxon>Poales</taxon>
        <taxon>Bromeliaceae</taxon>
        <taxon>Bromelioideae</taxon>
        <taxon>Ananas</taxon>
    </lineage>
</organism>
<feature type="compositionally biased region" description="Basic and acidic residues" evidence="1">
    <location>
        <begin position="65"/>
        <end position="85"/>
    </location>
</feature>
<dbReference type="GO" id="GO:0003677">
    <property type="term" value="F:DNA binding"/>
    <property type="evidence" value="ECO:0007669"/>
    <property type="project" value="InterPro"/>
</dbReference>
<dbReference type="PANTHER" id="PTHR34050">
    <property type="entry name" value="DNA REPAIR RAD52-LIKE PROTEIN 2, CHLOROPLASTIC"/>
    <property type="match status" value="1"/>
</dbReference>
<reference evidence="2" key="1">
    <citation type="submission" date="2020-07" db="EMBL/GenBank/DDBJ databases">
        <authorList>
            <person name="Lin J."/>
        </authorList>
    </citation>
    <scope>NUCLEOTIDE SEQUENCE</scope>
</reference>
<evidence type="ECO:0000256" key="1">
    <source>
        <dbReference type="SAM" id="MobiDB-lite"/>
    </source>
</evidence>
<dbReference type="InterPro" id="IPR037489">
    <property type="entry name" value="RAD52-like"/>
</dbReference>
<evidence type="ECO:0000313" key="2">
    <source>
        <dbReference type="EMBL" id="CAD1839006.1"/>
    </source>
</evidence>
<dbReference type="PANTHER" id="PTHR34050:SF3">
    <property type="entry name" value="DNA REPAIR RAD52-LIKE PROTEIN 2, CHLOROPLASTIC"/>
    <property type="match status" value="1"/>
</dbReference>
<proteinExistence type="predicted"/>
<feature type="region of interest" description="Disordered" evidence="1">
    <location>
        <begin position="51"/>
        <end position="125"/>
    </location>
</feature>
<sequence length="224" mass="23692">MDAAFSAAAPSALFASSSSAGAAAAARGDRAGLRKARLSWSWSGGGAALRRRAAVAAAAAEGGGEEGRRSADDELRGAARQDVGDHPAPGGDPQGPQQARPRQDHQPRPQHHPLEKGPGLGVEMVGEGNRYHANRMLSFYAPGWCGEVRDVKYCDSGSVTVVYRVTIRGTDGEAHREATGTVSLQDGRFEDAVAAAEEAAFCKACARFGFGLYLYHKDEIPWRE</sequence>
<evidence type="ECO:0008006" key="3">
    <source>
        <dbReference type="Google" id="ProtNLM"/>
    </source>
</evidence>
<feature type="compositionally biased region" description="Low complexity" evidence="1">
    <location>
        <begin position="87"/>
        <end position="100"/>
    </location>
</feature>
<dbReference type="AlphaFoldDB" id="A0A6V7Q831"/>
<protein>
    <recommendedName>
        <fullName evidence="3">DNA repair RAD52-like protein 2, chloroplastic</fullName>
    </recommendedName>
</protein>
<feature type="compositionally biased region" description="Low complexity" evidence="1">
    <location>
        <begin position="1"/>
        <end position="26"/>
    </location>
</feature>
<accession>A0A6V7Q831</accession>
<feature type="compositionally biased region" description="Basic and acidic residues" evidence="1">
    <location>
        <begin position="101"/>
        <end position="115"/>
    </location>
</feature>